<dbReference type="Gene3D" id="3.30.200.20">
    <property type="entry name" value="Phosphorylase Kinase, domain 1"/>
    <property type="match status" value="1"/>
</dbReference>
<reference evidence="13" key="1">
    <citation type="submission" date="2009-10" db="EMBL/GenBank/DDBJ databases">
        <title>The complete chromosome of Gordonia bronchialis DSM 43247.</title>
        <authorList>
            <consortium name="US DOE Joint Genome Institute (JGI-PGF)"/>
            <person name="Lucas S."/>
            <person name="Copeland A."/>
            <person name="Lapidus A."/>
            <person name="Glavina del Rio T."/>
            <person name="Dalin E."/>
            <person name="Tice H."/>
            <person name="Bruce D."/>
            <person name="Goodwin L."/>
            <person name="Pitluck S."/>
            <person name="Kyrpides N."/>
            <person name="Mavromatis K."/>
            <person name="Ivanova N."/>
            <person name="Ovchinnikova G."/>
            <person name="Saunders E."/>
            <person name="Brettin T."/>
            <person name="Detter J.C."/>
            <person name="Han C."/>
            <person name="Larimer F."/>
            <person name="Land M."/>
            <person name="Hauser L."/>
            <person name="Markowitz V."/>
            <person name="Cheng J.-F."/>
            <person name="Hugenholtz P."/>
            <person name="Woyke T."/>
            <person name="Wu D."/>
            <person name="Jando M."/>
            <person name="Schneider S."/>
            <person name="Goeker M."/>
            <person name="Klenk H.-P."/>
            <person name="Eisen J.A."/>
        </authorList>
    </citation>
    <scope>NUCLEOTIDE SEQUENCE [LARGE SCALE GENOMIC DNA]</scope>
    <source>
        <strain evidence="13">ATCC 25592 / DSM 43247 / BCRC 13721 / JCM 3198 / KCTC 3076 / NBRC 16047 / NCTC 10667</strain>
    </source>
</reference>
<feature type="transmembrane region" description="Helical" evidence="10">
    <location>
        <begin position="438"/>
        <end position="457"/>
    </location>
</feature>
<dbReference type="PANTHER" id="PTHR43289:SF6">
    <property type="entry name" value="SERINE_THREONINE-PROTEIN KINASE NEKL-3"/>
    <property type="match status" value="1"/>
</dbReference>
<gene>
    <name evidence="12" type="ordered locus">Gbro_4009</name>
</gene>
<dbReference type="PROSITE" id="PS50011">
    <property type="entry name" value="PROTEIN_KINASE_DOM"/>
    <property type="match status" value="1"/>
</dbReference>
<dbReference type="PROSITE" id="PS00108">
    <property type="entry name" value="PROTEIN_KINASE_ST"/>
    <property type="match status" value="1"/>
</dbReference>
<keyword evidence="5 12" id="KW-0418">Kinase</keyword>
<evidence type="ECO:0000256" key="7">
    <source>
        <dbReference type="ARBA" id="ARBA00047899"/>
    </source>
</evidence>
<dbReference type="RefSeq" id="WP_012835682.1">
    <property type="nucleotide sequence ID" value="NC_013441.1"/>
</dbReference>
<keyword evidence="3" id="KW-0808">Transferase</keyword>
<dbReference type="GO" id="GO:0005524">
    <property type="term" value="F:ATP binding"/>
    <property type="evidence" value="ECO:0007669"/>
    <property type="project" value="UniProtKB-KW"/>
</dbReference>
<evidence type="ECO:0000259" key="11">
    <source>
        <dbReference type="PROSITE" id="PS50011"/>
    </source>
</evidence>
<dbReference type="SMART" id="SM00220">
    <property type="entry name" value="S_TKc"/>
    <property type="match status" value="1"/>
</dbReference>
<feature type="domain" description="Protein kinase" evidence="11">
    <location>
        <begin position="12"/>
        <end position="288"/>
    </location>
</feature>
<dbReference type="OrthoDB" id="9762169at2"/>
<name>D0L426_GORB4</name>
<dbReference type="KEGG" id="gbr:Gbro_4009"/>
<evidence type="ECO:0000256" key="4">
    <source>
        <dbReference type="ARBA" id="ARBA00022741"/>
    </source>
</evidence>
<dbReference type="eggNOG" id="COG0515">
    <property type="taxonomic scope" value="Bacteria"/>
</dbReference>
<comment type="catalytic activity">
    <reaction evidence="7">
        <text>L-threonyl-[protein] + ATP = O-phospho-L-threonyl-[protein] + ADP + H(+)</text>
        <dbReference type="Rhea" id="RHEA:46608"/>
        <dbReference type="Rhea" id="RHEA-COMP:11060"/>
        <dbReference type="Rhea" id="RHEA-COMP:11605"/>
        <dbReference type="ChEBI" id="CHEBI:15378"/>
        <dbReference type="ChEBI" id="CHEBI:30013"/>
        <dbReference type="ChEBI" id="CHEBI:30616"/>
        <dbReference type="ChEBI" id="CHEBI:61977"/>
        <dbReference type="ChEBI" id="CHEBI:456216"/>
        <dbReference type="EC" id="2.7.11.1"/>
    </reaction>
</comment>
<dbReference type="InterPro" id="IPR011009">
    <property type="entry name" value="Kinase-like_dom_sf"/>
</dbReference>
<proteinExistence type="predicted"/>
<feature type="transmembrane region" description="Helical" evidence="10">
    <location>
        <begin position="391"/>
        <end position="418"/>
    </location>
</feature>
<feature type="compositionally biased region" description="Polar residues" evidence="9">
    <location>
        <begin position="289"/>
        <end position="299"/>
    </location>
</feature>
<evidence type="ECO:0000256" key="2">
    <source>
        <dbReference type="ARBA" id="ARBA00022527"/>
    </source>
</evidence>
<protein>
    <recommendedName>
        <fullName evidence="1">non-specific serine/threonine protein kinase</fullName>
        <ecNumber evidence="1">2.7.11.1</ecNumber>
    </recommendedName>
</protein>
<dbReference type="EMBL" id="CP001802">
    <property type="protein sequence ID" value="ACY23179.1"/>
    <property type="molecule type" value="Genomic_DNA"/>
</dbReference>
<dbReference type="InterPro" id="IPR000719">
    <property type="entry name" value="Prot_kinase_dom"/>
</dbReference>
<keyword evidence="10" id="KW-0812">Transmembrane</keyword>
<dbReference type="GO" id="GO:0004674">
    <property type="term" value="F:protein serine/threonine kinase activity"/>
    <property type="evidence" value="ECO:0007669"/>
    <property type="project" value="UniProtKB-KW"/>
</dbReference>
<reference evidence="12 13" key="2">
    <citation type="journal article" date="2010" name="Stand. Genomic Sci.">
        <title>Complete genome sequence of Gordonia bronchialis type strain (3410).</title>
        <authorList>
            <person name="Ivanova N."/>
            <person name="Sikorski J."/>
            <person name="Jando M."/>
            <person name="Lapidus A."/>
            <person name="Nolan M."/>
            <person name="Lucas S."/>
            <person name="Del Rio T.G."/>
            <person name="Tice H."/>
            <person name="Copeland A."/>
            <person name="Cheng J.F."/>
            <person name="Chen F."/>
            <person name="Bruce D."/>
            <person name="Goodwin L."/>
            <person name="Pitluck S."/>
            <person name="Mavromatis K."/>
            <person name="Ovchinnikova G."/>
            <person name="Pati A."/>
            <person name="Chen A."/>
            <person name="Palaniappan K."/>
            <person name="Land M."/>
            <person name="Hauser L."/>
            <person name="Chang Y.J."/>
            <person name="Jeffries C.D."/>
            <person name="Chain P."/>
            <person name="Saunders E."/>
            <person name="Han C."/>
            <person name="Detter J.C."/>
            <person name="Brettin T."/>
            <person name="Rohde M."/>
            <person name="Goker M."/>
            <person name="Bristow J."/>
            <person name="Eisen J.A."/>
            <person name="Markowitz V."/>
            <person name="Hugenholtz P."/>
            <person name="Klenk H.P."/>
            <person name="Kyrpides N.C."/>
        </authorList>
    </citation>
    <scope>NUCLEOTIDE SEQUENCE [LARGE SCALE GENOMIC DNA]</scope>
    <source>
        <strain evidence="13">ATCC 25592 / DSM 43247 / BCRC 13721 / JCM 3198 / KCTC 3076 / NBRC 16047 / NCTC 10667</strain>
    </source>
</reference>
<keyword evidence="2 12" id="KW-0723">Serine/threonine-protein kinase</keyword>
<accession>D0L426</accession>
<evidence type="ECO:0000256" key="6">
    <source>
        <dbReference type="ARBA" id="ARBA00022840"/>
    </source>
</evidence>
<keyword evidence="10" id="KW-0472">Membrane</keyword>
<keyword evidence="13" id="KW-1185">Reference proteome</keyword>
<keyword evidence="10" id="KW-1133">Transmembrane helix</keyword>
<dbReference type="Gene3D" id="1.10.510.10">
    <property type="entry name" value="Transferase(Phosphotransferase) domain 1"/>
    <property type="match status" value="1"/>
</dbReference>
<evidence type="ECO:0000256" key="10">
    <source>
        <dbReference type="SAM" id="Phobius"/>
    </source>
</evidence>
<evidence type="ECO:0000256" key="9">
    <source>
        <dbReference type="SAM" id="MobiDB-lite"/>
    </source>
</evidence>
<dbReference type="InterPro" id="IPR008271">
    <property type="entry name" value="Ser/Thr_kinase_AS"/>
</dbReference>
<dbReference type="HOGENOM" id="CLU_000288_63_44_11"/>
<evidence type="ECO:0000256" key="8">
    <source>
        <dbReference type="ARBA" id="ARBA00048679"/>
    </source>
</evidence>
<evidence type="ECO:0000313" key="12">
    <source>
        <dbReference type="EMBL" id="ACY23179.1"/>
    </source>
</evidence>
<organism evidence="12 13">
    <name type="scientific">Gordonia bronchialis (strain ATCC 25592 / DSM 43247 / BCRC 13721 / JCM 3198 / KCTC 3076 / NBRC 16047 / NCTC 10667)</name>
    <name type="common">Rhodococcus bronchialis</name>
    <dbReference type="NCBI Taxonomy" id="526226"/>
    <lineage>
        <taxon>Bacteria</taxon>
        <taxon>Bacillati</taxon>
        <taxon>Actinomycetota</taxon>
        <taxon>Actinomycetes</taxon>
        <taxon>Mycobacteriales</taxon>
        <taxon>Gordoniaceae</taxon>
        <taxon>Gordonia</taxon>
    </lineage>
</organism>
<feature type="compositionally biased region" description="Pro residues" evidence="9">
    <location>
        <begin position="325"/>
        <end position="335"/>
    </location>
</feature>
<dbReference type="FunFam" id="3.30.200.20:FF:000035">
    <property type="entry name" value="Serine/threonine protein kinase Stk1"/>
    <property type="match status" value="1"/>
</dbReference>
<feature type="region of interest" description="Disordered" evidence="9">
    <location>
        <begin position="287"/>
        <end position="340"/>
    </location>
</feature>
<comment type="catalytic activity">
    <reaction evidence="8">
        <text>L-seryl-[protein] + ATP = O-phospho-L-seryl-[protein] + ADP + H(+)</text>
        <dbReference type="Rhea" id="RHEA:17989"/>
        <dbReference type="Rhea" id="RHEA-COMP:9863"/>
        <dbReference type="Rhea" id="RHEA-COMP:11604"/>
        <dbReference type="ChEBI" id="CHEBI:15378"/>
        <dbReference type="ChEBI" id="CHEBI:29999"/>
        <dbReference type="ChEBI" id="CHEBI:30616"/>
        <dbReference type="ChEBI" id="CHEBI:83421"/>
        <dbReference type="ChEBI" id="CHEBI:456216"/>
        <dbReference type="EC" id="2.7.11.1"/>
    </reaction>
</comment>
<keyword evidence="4" id="KW-0547">Nucleotide-binding</keyword>
<dbReference type="EC" id="2.7.11.1" evidence="1"/>
<sequence length="459" mass="48471">MSLTAGTEFAGYTIVRKIGAGGMGEVYLADHPRLPRQDVIKVLSEHFTDDATFRARFIREAELAAGLDHPSIVNVYDRGESDGRLWIAMQYVPGIDAAALLERSPNGLPVTDVSAIAASIGAALDYAHRHGLLHRDVKPANILISGHFAGADAADLRIRLADFGIARQADAGTLLTSANLVIGSFPYSSPEQLSGEPLDGRSDVYSLGCTVYELLTGTPPFVARSPAVLIHHHLNEIPAPLSARRGDLPRAVDDAVQRALAKQTAERPDTASEFAAELQLACAVRPTVAESTPGSTVQTLRIRAGAPHTQRSPTPPPRPRARPAPTEPPTTPVPGFPAQSQAYSALPNYDVTMRASADFPAPTFDETRARDHDAARSRQQSATPERHSATGALVCGLLAIPLSVVAGIGVGVGALGLYLGGRPSRPSAVAKVAQTLNLLAIILGIGFVAFAIGYAWMNP</sequence>
<dbReference type="Proteomes" id="UP000001219">
    <property type="component" value="Chromosome"/>
</dbReference>
<evidence type="ECO:0000256" key="1">
    <source>
        <dbReference type="ARBA" id="ARBA00012513"/>
    </source>
</evidence>
<dbReference type="STRING" id="526226.Gbro_4009"/>
<keyword evidence="6" id="KW-0067">ATP-binding</keyword>
<dbReference type="CDD" id="cd14014">
    <property type="entry name" value="STKc_PknB_like"/>
    <property type="match status" value="1"/>
</dbReference>
<dbReference type="PANTHER" id="PTHR43289">
    <property type="entry name" value="MITOGEN-ACTIVATED PROTEIN KINASE KINASE KINASE 20-RELATED"/>
    <property type="match status" value="1"/>
</dbReference>
<dbReference type="AlphaFoldDB" id="D0L426"/>
<feature type="region of interest" description="Disordered" evidence="9">
    <location>
        <begin position="360"/>
        <end position="387"/>
    </location>
</feature>
<evidence type="ECO:0000313" key="13">
    <source>
        <dbReference type="Proteomes" id="UP000001219"/>
    </source>
</evidence>
<feature type="compositionally biased region" description="Basic and acidic residues" evidence="9">
    <location>
        <begin position="365"/>
        <end position="376"/>
    </location>
</feature>
<dbReference type="Pfam" id="PF00069">
    <property type="entry name" value="Pkinase"/>
    <property type="match status" value="1"/>
</dbReference>
<evidence type="ECO:0000256" key="5">
    <source>
        <dbReference type="ARBA" id="ARBA00022777"/>
    </source>
</evidence>
<evidence type="ECO:0000256" key="3">
    <source>
        <dbReference type="ARBA" id="ARBA00022679"/>
    </source>
</evidence>
<dbReference type="SUPFAM" id="SSF56112">
    <property type="entry name" value="Protein kinase-like (PK-like)"/>
    <property type="match status" value="1"/>
</dbReference>